<dbReference type="EMBL" id="VIIS01001709">
    <property type="protein sequence ID" value="KAF0294009.1"/>
    <property type="molecule type" value="Genomic_DNA"/>
</dbReference>
<feature type="domain" description="GH3 middle" evidence="1">
    <location>
        <begin position="257"/>
        <end position="331"/>
    </location>
</feature>
<keyword evidence="5" id="KW-1185">Reference proteome</keyword>
<evidence type="ECO:0000313" key="4">
    <source>
        <dbReference type="EMBL" id="KAF0311574.1"/>
    </source>
</evidence>
<dbReference type="OrthoDB" id="10004661at2759"/>
<dbReference type="AlphaFoldDB" id="A0A6A4VLV3"/>
<sequence>MEGDVRAMFHPGEEITAFFCSSGTTGVSKYIPMTKRVTLAQAVAMFGALDFFPWNLRNIITLPVATRWKYSPTGVRIGSTSAFAQSSPVIACQCTMLPEANIFTTASKALHVGLVLALRDSQACIWDAGFVFTLWNQLHFMENNWPSIVDDIRCGRLSPALDITEQERRTIDSLLIADPERAAHLQREFERGFDGIVPRVLPHVEKVMAMCSGTSMNVYIERCKPYLGKLKISSAMYGGSESILGVNINNPGEKPAYAMLPGLNFIEFLPVDESGDAEEGATPLLASEVKKDQLYEVVLTSAAGLYRYRMGDVVRVVGSFHGTPTVDFQFRAKQMLHVHMEKVSEAAFTGALRRAVDGWPDHQLVDFTTAESVLDPAAAGSADSPPHYLVLVELSGPSLPPQQAADIDKTLQNEHSVYRSFRAKSSIGPMRVVCVRSGTFAAYRQHVFDTTQATMSQFKQPRVLRTEEQVKFFLNRAISTE</sequence>
<dbReference type="EMBL" id="VIIS01000228">
    <property type="protein sequence ID" value="KAF0311574.1"/>
    <property type="molecule type" value="Genomic_DNA"/>
</dbReference>
<dbReference type="InterPro" id="IPR055378">
    <property type="entry name" value="GH3_C"/>
</dbReference>
<comment type="caution">
    <text evidence="3">The sequence shown here is derived from an EMBL/GenBank/DDBJ whole genome shotgun (WGS) entry which is preliminary data.</text>
</comment>
<evidence type="ECO:0000259" key="2">
    <source>
        <dbReference type="Pfam" id="PF23572"/>
    </source>
</evidence>
<organism evidence="3 5">
    <name type="scientific">Amphibalanus amphitrite</name>
    <name type="common">Striped barnacle</name>
    <name type="synonym">Balanus amphitrite</name>
    <dbReference type="NCBI Taxonomy" id="1232801"/>
    <lineage>
        <taxon>Eukaryota</taxon>
        <taxon>Metazoa</taxon>
        <taxon>Ecdysozoa</taxon>
        <taxon>Arthropoda</taxon>
        <taxon>Crustacea</taxon>
        <taxon>Multicrustacea</taxon>
        <taxon>Cirripedia</taxon>
        <taxon>Thoracica</taxon>
        <taxon>Thoracicalcarea</taxon>
        <taxon>Balanomorpha</taxon>
        <taxon>Balanoidea</taxon>
        <taxon>Balanidae</taxon>
        <taxon>Amphibalaninae</taxon>
        <taxon>Amphibalanus</taxon>
    </lineage>
</organism>
<accession>A0A6A4VLV3</accession>
<feature type="domain" description="GH3 C-terminal" evidence="2">
    <location>
        <begin position="351"/>
        <end position="467"/>
    </location>
</feature>
<dbReference type="Pfam" id="PF23571">
    <property type="entry name" value="GH3_M"/>
    <property type="match status" value="1"/>
</dbReference>
<dbReference type="PANTHER" id="PTHR31901">
    <property type="entry name" value="GH3 DOMAIN-CONTAINING PROTEIN"/>
    <property type="match status" value="1"/>
</dbReference>
<dbReference type="Pfam" id="PF23572">
    <property type="entry name" value="GH3_C"/>
    <property type="match status" value="1"/>
</dbReference>
<dbReference type="GO" id="GO:0016881">
    <property type="term" value="F:acid-amino acid ligase activity"/>
    <property type="evidence" value="ECO:0007669"/>
    <property type="project" value="TreeGrafter"/>
</dbReference>
<proteinExistence type="predicted"/>
<dbReference type="GO" id="GO:0005737">
    <property type="term" value="C:cytoplasm"/>
    <property type="evidence" value="ECO:0007669"/>
    <property type="project" value="TreeGrafter"/>
</dbReference>
<gene>
    <name evidence="3" type="primary">Ghdc_4</name>
    <name evidence="4" type="synonym">Ghdc_0</name>
    <name evidence="3" type="ORF">FJT64_000776</name>
    <name evidence="4" type="ORF">FJT64_017605</name>
</gene>
<protein>
    <submittedName>
        <fullName evidence="3">GH3 domain-containing protein</fullName>
    </submittedName>
</protein>
<evidence type="ECO:0000313" key="5">
    <source>
        <dbReference type="Proteomes" id="UP000440578"/>
    </source>
</evidence>
<dbReference type="InterPro" id="IPR055377">
    <property type="entry name" value="GH3_M"/>
</dbReference>
<name>A0A6A4VLV3_AMPAM</name>
<reference evidence="3 5" key="1">
    <citation type="submission" date="2019-07" db="EMBL/GenBank/DDBJ databases">
        <title>Draft genome assembly of a fouling barnacle, Amphibalanus amphitrite (Darwin, 1854): The first reference genome for Thecostraca.</title>
        <authorList>
            <person name="Kim W."/>
        </authorList>
    </citation>
    <scope>NUCLEOTIDE SEQUENCE [LARGE SCALE GENOMIC DNA]</scope>
    <source>
        <strain evidence="3">SNU_AA5</strain>
        <tissue evidence="3">Soma without cirri and trophi</tissue>
    </source>
</reference>
<dbReference type="Proteomes" id="UP000440578">
    <property type="component" value="Unassembled WGS sequence"/>
</dbReference>
<dbReference type="Pfam" id="PF03321">
    <property type="entry name" value="GH3"/>
    <property type="match status" value="1"/>
</dbReference>
<dbReference type="PANTHER" id="PTHR31901:SF9">
    <property type="entry name" value="GH3 DOMAIN-CONTAINING PROTEIN"/>
    <property type="match status" value="1"/>
</dbReference>
<evidence type="ECO:0000313" key="3">
    <source>
        <dbReference type="EMBL" id="KAF0294009.1"/>
    </source>
</evidence>
<dbReference type="InterPro" id="IPR004993">
    <property type="entry name" value="GH3"/>
</dbReference>
<evidence type="ECO:0000259" key="1">
    <source>
        <dbReference type="Pfam" id="PF23571"/>
    </source>
</evidence>